<dbReference type="GO" id="GO:0010333">
    <property type="term" value="F:terpene synthase activity"/>
    <property type="evidence" value="ECO:0007669"/>
    <property type="project" value="InterPro"/>
</dbReference>
<dbReference type="SFLD" id="SFLDS00005">
    <property type="entry name" value="Isoprenoid_Synthase_Type_I"/>
    <property type="match status" value="1"/>
</dbReference>
<dbReference type="PANTHER" id="PTHR31225">
    <property type="entry name" value="OS04G0344100 PROTEIN-RELATED"/>
    <property type="match status" value="1"/>
</dbReference>
<dbReference type="InterPro" id="IPR036965">
    <property type="entry name" value="Terpene_synth_N_sf"/>
</dbReference>
<dbReference type="EMBL" id="MU091101">
    <property type="protein sequence ID" value="KAF7847218.1"/>
    <property type="molecule type" value="Genomic_DNA"/>
</dbReference>
<gene>
    <name evidence="6" type="ORF">BT93_L3183</name>
</gene>
<dbReference type="InterPro" id="IPR008930">
    <property type="entry name" value="Terpenoid_cyclase/PrenylTrfase"/>
</dbReference>
<comment type="cofactor">
    <cofactor evidence="1">
        <name>Mg(2+)</name>
        <dbReference type="ChEBI" id="CHEBI:18420"/>
    </cofactor>
</comment>
<proteinExistence type="predicted"/>
<accession>A0A8T0CHR8</accession>
<dbReference type="Pfam" id="PF03936">
    <property type="entry name" value="Terpene_synth_C"/>
    <property type="match status" value="1"/>
</dbReference>
<dbReference type="CDD" id="cd00684">
    <property type="entry name" value="Terpene_cyclase_plant_C1"/>
    <property type="match status" value="1"/>
</dbReference>
<evidence type="ECO:0000259" key="5">
    <source>
        <dbReference type="Pfam" id="PF03936"/>
    </source>
</evidence>
<dbReference type="InterPro" id="IPR034741">
    <property type="entry name" value="Terpene_cyclase-like_1_C"/>
</dbReference>
<keyword evidence="2" id="KW-0479">Metal-binding</keyword>
<keyword evidence="7" id="KW-1185">Reference proteome</keyword>
<dbReference type="InterPro" id="IPR005630">
    <property type="entry name" value="Terpene_synthase_metal-bd"/>
</dbReference>
<evidence type="ECO:0000313" key="6">
    <source>
        <dbReference type="EMBL" id="KAF7847218.1"/>
    </source>
</evidence>
<feature type="domain" description="Terpene synthase N-terminal" evidence="4">
    <location>
        <begin position="45"/>
        <end position="208"/>
    </location>
</feature>
<dbReference type="InterPro" id="IPR050148">
    <property type="entry name" value="Terpene_synthase-like"/>
</dbReference>
<evidence type="ECO:0000256" key="1">
    <source>
        <dbReference type="ARBA" id="ARBA00001946"/>
    </source>
</evidence>
<feature type="domain" description="Terpene synthase metal-binding" evidence="5">
    <location>
        <begin position="283"/>
        <end position="521"/>
    </location>
</feature>
<dbReference type="AlphaFoldDB" id="A0A8T0CHR8"/>
<dbReference type="PANTHER" id="PTHR31225:SF252">
    <property type="entry name" value="TERPENE SYNTHASE 12-RELATED"/>
    <property type="match status" value="1"/>
</dbReference>
<dbReference type="OrthoDB" id="1936865at2759"/>
<evidence type="ECO:0000313" key="7">
    <source>
        <dbReference type="Proteomes" id="UP000806378"/>
    </source>
</evidence>
<comment type="caution">
    <text evidence="6">The sequence shown here is derived from an EMBL/GenBank/DDBJ whole genome shotgun (WGS) entry which is preliminary data.</text>
</comment>
<dbReference type="InterPro" id="IPR008949">
    <property type="entry name" value="Isoprenoid_synthase_dom_sf"/>
</dbReference>
<reference evidence="6" key="1">
    <citation type="submission" date="2020-05" db="EMBL/GenBank/DDBJ databases">
        <title>WGS assembly of Corymbia citriodora subspecies variegata.</title>
        <authorList>
            <person name="Barry K."/>
            <person name="Hundley H."/>
            <person name="Shu S."/>
            <person name="Jenkins J."/>
            <person name="Grimwood J."/>
            <person name="Baten A."/>
        </authorList>
    </citation>
    <scope>NUCLEOTIDE SEQUENCE</scope>
    <source>
        <strain evidence="6">CV2-018</strain>
    </source>
</reference>
<evidence type="ECO:0000256" key="3">
    <source>
        <dbReference type="ARBA" id="ARBA00022842"/>
    </source>
</evidence>
<dbReference type="Proteomes" id="UP000806378">
    <property type="component" value="Unassembled WGS sequence"/>
</dbReference>
<dbReference type="GO" id="GO:0016102">
    <property type="term" value="P:diterpenoid biosynthetic process"/>
    <property type="evidence" value="ECO:0007669"/>
    <property type="project" value="InterPro"/>
</dbReference>
<dbReference type="SUPFAM" id="SSF48239">
    <property type="entry name" value="Terpenoid cyclases/Protein prenyltransferases"/>
    <property type="match status" value="1"/>
</dbReference>
<sequence length="579" mass="66349">MALQLFSLPNVCSKRIHCQAPRSASAKAAVSQGGRRSPQYQPTLWTYDYLQSLPTGVHRRVVEQQDVRVKVLEQEVRSAIKDENAELSTLLALVNDIQQLGLGFLFEEDITRALRRYHSPDEGYKSRDEKTLHGTALYFGILRQNGFEVSQDVFRIFMDEQGMFMESLGRDVEGLLSLYEASHLAFEEEDILHEAKAFAVEHLKRLNNIDISKDLEYLRANCGSGLPLHQRMQLLQARQSIEAYSARRDADHRLLELAVYNFNMVQSILQRDLQEMSRWWNGVSLANKLSFARDRLMECFFWTVGMAYEPQFSNLRKGLTKVTALITTIDDVYDVYGNLDELELFTDAVHRWDVDAMSNLPGYMKLCFLALYNTVHEMAYDVLKQTGENIIPCLTKAWSDMFKAFLQEAKWKHDKVTPTFDEYMNNGSISVSGLVILIHAFFLVSPHARKEELESFETYGHDLLKSPAIIFRLCNDLGTSSAELERGETANSILCYMQENGVSENVAREHIKELIDTAWKKMNRYQVNDSMFGKSFVRLAFNLARIAHYTYQDGDAHGAPDDRSKDRIHSLLIDPISLG</sequence>
<dbReference type="FunFam" id="1.10.600.10:FF:000007">
    <property type="entry name" value="Isoprene synthase, chloroplastic"/>
    <property type="match status" value="1"/>
</dbReference>
<organism evidence="6 7">
    <name type="scientific">Corymbia citriodora subsp. variegata</name>
    <dbReference type="NCBI Taxonomy" id="360336"/>
    <lineage>
        <taxon>Eukaryota</taxon>
        <taxon>Viridiplantae</taxon>
        <taxon>Streptophyta</taxon>
        <taxon>Embryophyta</taxon>
        <taxon>Tracheophyta</taxon>
        <taxon>Spermatophyta</taxon>
        <taxon>Magnoliopsida</taxon>
        <taxon>eudicotyledons</taxon>
        <taxon>Gunneridae</taxon>
        <taxon>Pentapetalae</taxon>
        <taxon>rosids</taxon>
        <taxon>malvids</taxon>
        <taxon>Myrtales</taxon>
        <taxon>Myrtaceae</taxon>
        <taxon>Myrtoideae</taxon>
        <taxon>Eucalypteae</taxon>
        <taxon>Corymbia</taxon>
    </lineage>
</organism>
<dbReference type="SFLD" id="SFLDG01019">
    <property type="entry name" value="Terpene_Cyclase_Like_1_C_Termi"/>
    <property type="match status" value="1"/>
</dbReference>
<name>A0A8T0CHR8_CORYI</name>
<keyword evidence="3" id="KW-0460">Magnesium</keyword>
<dbReference type="GO" id="GO:0000287">
    <property type="term" value="F:magnesium ion binding"/>
    <property type="evidence" value="ECO:0007669"/>
    <property type="project" value="InterPro"/>
</dbReference>
<dbReference type="Pfam" id="PF01397">
    <property type="entry name" value="Terpene_synth"/>
    <property type="match status" value="1"/>
</dbReference>
<dbReference type="InterPro" id="IPR044814">
    <property type="entry name" value="Terpene_cyclase_plant_C1"/>
</dbReference>
<evidence type="ECO:0000256" key="2">
    <source>
        <dbReference type="ARBA" id="ARBA00022723"/>
    </source>
</evidence>
<dbReference type="Gene3D" id="1.50.10.130">
    <property type="entry name" value="Terpene synthase, N-terminal domain"/>
    <property type="match status" value="1"/>
</dbReference>
<dbReference type="InterPro" id="IPR001906">
    <property type="entry name" value="Terpene_synth_N"/>
</dbReference>
<dbReference type="Gramene" id="rna-gnl|WGS:JABURB|Cocit.L3183.1">
    <property type="protein sequence ID" value="cds-KAF7847218.1"/>
    <property type="gene ID" value="gene-BT93_L3183"/>
</dbReference>
<dbReference type="Gene3D" id="1.10.600.10">
    <property type="entry name" value="Farnesyl Diphosphate Synthase"/>
    <property type="match status" value="1"/>
</dbReference>
<dbReference type="SUPFAM" id="SSF48576">
    <property type="entry name" value="Terpenoid synthases"/>
    <property type="match status" value="1"/>
</dbReference>
<evidence type="ECO:0000259" key="4">
    <source>
        <dbReference type="Pfam" id="PF01397"/>
    </source>
</evidence>
<protein>
    <submittedName>
        <fullName evidence="6">Uncharacterized protein</fullName>
    </submittedName>
</protein>